<dbReference type="InterPro" id="IPR036084">
    <property type="entry name" value="Ser_inhib-like_sf"/>
</dbReference>
<dbReference type="Gene3D" id="2.10.25.10">
    <property type="entry name" value="Laminin"/>
    <property type="match status" value="1"/>
</dbReference>
<dbReference type="SUPFAM" id="SSF57567">
    <property type="entry name" value="Serine protease inhibitors"/>
    <property type="match status" value="1"/>
</dbReference>
<feature type="signal peptide" evidence="1">
    <location>
        <begin position="1"/>
        <end position="18"/>
    </location>
</feature>
<dbReference type="AlphaFoldDB" id="A0A212F3T1"/>
<evidence type="ECO:0000313" key="3">
    <source>
        <dbReference type="Proteomes" id="UP000007151"/>
    </source>
</evidence>
<organism evidence="2 3">
    <name type="scientific">Danaus plexippus plexippus</name>
    <dbReference type="NCBI Taxonomy" id="278856"/>
    <lineage>
        <taxon>Eukaryota</taxon>
        <taxon>Metazoa</taxon>
        <taxon>Ecdysozoa</taxon>
        <taxon>Arthropoda</taxon>
        <taxon>Hexapoda</taxon>
        <taxon>Insecta</taxon>
        <taxon>Pterygota</taxon>
        <taxon>Neoptera</taxon>
        <taxon>Endopterygota</taxon>
        <taxon>Lepidoptera</taxon>
        <taxon>Glossata</taxon>
        <taxon>Ditrysia</taxon>
        <taxon>Papilionoidea</taxon>
        <taxon>Nymphalidae</taxon>
        <taxon>Danainae</taxon>
        <taxon>Danaini</taxon>
        <taxon>Danaina</taxon>
        <taxon>Danaus</taxon>
        <taxon>Danaus</taxon>
    </lineage>
</organism>
<gene>
    <name evidence="2" type="ORF">KGM_205595</name>
</gene>
<evidence type="ECO:0000256" key="1">
    <source>
        <dbReference type="SAM" id="SignalP"/>
    </source>
</evidence>
<name>A0A212F3T1_DANPL</name>
<keyword evidence="1" id="KW-0732">Signal</keyword>
<protein>
    <submittedName>
        <fullName evidence="2">Protease inhibitor 4</fullName>
    </submittedName>
</protein>
<keyword evidence="2" id="KW-0646">Protease inhibitor</keyword>
<dbReference type="InParanoid" id="A0A212F3T1"/>
<feature type="chain" id="PRO_5012736033" evidence="1">
    <location>
        <begin position="19"/>
        <end position="134"/>
    </location>
</feature>
<accession>A0A212F3T1</accession>
<sequence length="134" mass="14888">MKSVFILCLIAFLGLTLAETTLYPRGCIYALGKCVRECEVGTHAYTTGCGYLTPEATCENPKPTTDMRARICDYSACYCDPPTVRNKVNNKCVPLEECPKEAETAAPRQEVTKGEFVRSLRPPSPFLIDFHSRS</sequence>
<dbReference type="Proteomes" id="UP000007151">
    <property type="component" value="Unassembled WGS sequence"/>
</dbReference>
<keyword evidence="3" id="KW-1185">Reference proteome</keyword>
<dbReference type="eggNOG" id="ENOG502TC10">
    <property type="taxonomic scope" value="Eukaryota"/>
</dbReference>
<reference evidence="2 3" key="1">
    <citation type="journal article" date="2011" name="Cell">
        <title>The monarch butterfly genome yields insights into long-distance migration.</title>
        <authorList>
            <person name="Zhan S."/>
            <person name="Merlin C."/>
            <person name="Boore J.L."/>
            <person name="Reppert S.M."/>
        </authorList>
    </citation>
    <scope>NUCLEOTIDE SEQUENCE [LARGE SCALE GENOMIC DNA]</scope>
    <source>
        <strain evidence="2">F-2</strain>
    </source>
</reference>
<proteinExistence type="predicted"/>
<dbReference type="KEGG" id="dpl:KGM_205595"/>
<comment type="caution">
    <text evidence="2">The sequence shown here is derived from an EMBL/GenBank/DDBJ whole genome shotgun (WGS) entry which is preliminary data.</text>
</comment>
<evidence type="ECO:0000313" key="2">
    <source>
        <dbReference type="EMBL" id="OWR48384.1"/>
    </source>
</evidence>
<dbReference type="EMBL" id="AGBW02010497">
    <property type="protein sequence ID" value="OWR48384.1"/>
    <property type="molecule type" value="Genomic_DNA"/>
</dbReference>